<dbReference type="OrthoDB" id="293240at2759"/>
<dbReference type="AlphaFoldDB" id="G0QMJ6"/>
<dbReference type="eggNOG" id="KOG3533">
    <property type="taxonomic scope" value="Eukaryota"/>
</dbReference>
<dbReference type="PANTHER" id="PTHR13715">
    <property type="entry name" value="RYANODINE RECEPTOR AND IP3 RECEPTOR"/>
    <property type="match status" value="1"/>
</dbReference>
<evidence type="ECO:0000313" key="4">
    <source>
        <dbReference type="Proteomes" id="UP000008983"/>
    </source>
</evidence>
<feature type="transmembrane region" description="Helical" evidence="2">
    <location>
        <begin position="464"/>
        <end position="485"/>
    </location>
</feature>
<feature type="transmembrane region" description="Helical" evidence="2">
    <location>
        <begin position="630"/>
        <end position="649"/>
    </location>
</feature>
<proteinExistence type="predicted"/>
<sequence>MKQNNVSILQQNLYKGLVKIIRILFLIQSFWNMLFRFQQKMRDYTNQKMKKQIKVSQWKIIKQQILQMKKLKTIMNQLLQKILEFNQQKMIRIIGVLEKIYEKKNDINKFAIHLAEIARLKYKCLITVVSLLECNDSRSDFIMRIMRIIPVKVLTENLTKIYQLYQKYTKDDYNDDLFNTMDKDIEEGDHIEEKQSLIIENGFHLYTLIKLYISNKEFDDLLDDNDEDMNAILDEFKQEDDGILQSIFNKDNLFGNMAKLGIGFKDDKQEEMYKLKQKQDKKLLIKNVQKIIIFKYLYKLKQALQFFKQKTCQIEIIRDGELQTIYFPKLPLCFTLADEVKDDFNNQVDRSSTKAKITCLMNQSDRIIRIMKHEERVRRLVNTQKIIGFIVNNHKLLENLSFCFAIAINLIVIGSYSNTYFDKDYFESKGIKETDAYYQDSLQYTRLRDPRFFGIEKYKETGRIIQIIGLINLALVSIVVAFFLIKRAPLIVENIWKNFFKGGYLNILQKFIQFIINTLRSIYLCLQDFDIIYYCLQLCFALIGLTYHPFLFAGLLSDFLRFDILSNVVKAIYEPKIEMGLSLLLFIILEYYFTIVSYTIFYNQYAQYQDCESFWRCYFKTFDYTFKETGAVGIFLNNFLNFLYIFFFLGKFLFEENSLKEVGGNQDDYNGVNQNLKSLYFERFAFDNLLNIVLVLIVMNMIGGIIIDKFKELKDKLDSKIIDENKYCFICGLDRQTLDKGSEQGGFFYHIKVEHKQWNYIFYQAYLKQKQTTEFNGNESYIYKKINNFDISWIPKKRTKQIKDIQDLEEEKMEIVGSAKNNIKNNNNFQKSTIIEQNSSYLIHKPLVACIQYFHIQELTITNSNNND</sequence>
<gene>
    <name evidence="3" type="ORF">IMG5_049380</name>
</gene>
<evidence type="ECO:0000256" key="1">
    <source>
        <dbReference type="SAM" id="Coils"/>
    </source>
</evidence>
<feature type="transmembrane region" description="Helical" evidence="2">
    <location>
        <begin position="20"/>
        <end position="37"/>
    </location>
</feature>
<reference evidence="3 4" key="1">
    <citation type="submission" date="2011-07" db="EMBL/GenBank/DDBJ databases">
        <authorList>
            <person name="Coyne R."/>
            <person name="Brami D."/>
            <person name="Johnson J."/>
            <person name="Hostetler J."/>
            <person name="Hannick L."/>
            <person name="Clark T."/>
            <person name="Cassidy-Hanley D."/>
            <person name="Inman J."/>
        </authorList>
    </citation>
    <scope>NUCLEOTIDE SEQUENCE [LARGE SCALE GENOMIC DNA]</scope>
    <source>
        <strain evidence="3 4">G5</strain>
    </source>
</reference>
<dbReference type="InParanoid" id="G0QMJ6"/>
<dbReference type="OMA" id="CHIEISR"/>
<feature type="transmembrane region" description="Helical" evidence="2">
    <location>
        <begin position="689"/>
        <end position="707"/>
    </location>
</feature>
<dbReference type="STRING" id="857967.G0QMJ6"/>
<keyword evidence="2" id="KW-0472">Membrane</keyword>
<dbReference type="RefSeq" id="XP_004037548.1">
    <property type="nucleotide sequence ID" value="XM_004037500.1"/>
</dbReference>
<keyword evidence="1" id="KW-0175">Coiled coil</keyword>
<keyword evidence="2" id="KW-1133">Transmembrane helix</keyword>
<feature type="transmembrane region" description="Helical" evidence="2">
    <location>
        <begin position="531"/>
        <end position="557"/>
    </location>
</feature>
<evidence type="ECO:0000313" key="3">
    <source>
        <dbReference type="EMBL" id="EGR33562.1"/>
    </source>
</evidence>
<dbReference type="GeneID" id="14909734"/>
<dbReference type="EMBL" id="GL983424">
    <property type="protein sequence ID" value="EGR33562.1"/>
    <property type="molecule type" value="Genomic_DNA"/>
</dbReference>
<evidence type="ECO:0000256" key="2">
    <source>
        <dbReference type="SAM" id="Phobius"/>
    </source>
</evidence>
<feature type="coiled-coil region" evidence="1">
    <location>
        <begin position="61"/>
        <end position="88"/>
    </location>
</feature>
<dbReference type="InterPro" id="IPR015925">
    <property type="entry name" value="Ryanodine_IP3_receptor"/>
</dbReference>
<feature type="transmembrane region" description="Helical" evidence="2">
    <location>
        <begin position="577"/>
        <end position="601"/>
    </location>
</feature>
<dbReference type="GO" id="GO:0006816">
    <property type="term" value="P:calcium ion transport"/>
    <property type="evidence" value="ECO:0007669"/>
    <property type="project" value="InterPro"/>
</dbReference>
<keyword evidence="2" id="KW-0812">Transmembrane</keyword>
<name>G0QMJ6_ICHMU</name>
<organism evidence="3 4">
    <name type="scientific">Ichthyophthirius multifiliis</name>
    <name type="common">White spot disease agent</name>
    <name type="synonym">Ich</name>
    <dbReference type="NCBI Taxonomy" id="5932"/>
    <lineage>
        <taxon>Eukaryota</taxon>
        <taxon>Sar</taxon>
        <taxon>Alveolata</taxon>
        <taxon>Ciliophora</taxon>
        <taxon>Intramacronucleata</taxon>
        <taxon>Oligohymenophorea</taxon>
        <taxon>Hymenostomatida</taxon>
        <taxon>Ophryoglenina</taxon>
        <taxon>Ichthyophthirius</taxon>
    </lineage>
</organism>
<dbReference type="Proteomes" id="UP000008983">
    <property type="component" value="Unassembled WGS sequence"/>
</dbReference>
<accession>G0QMJ6</accession>
<dbReference type="PANTHER" id="PTHR13715:SF99">
    <property type="entry name" value="INOSITOL 1,4,5-TRISPHOSPHATE RECEPTOR-LIKE PROTEIN A"/>
    <property type="match status" value="1"/>
</dbReference>
<keyword evidence="4" id="KW-1185">Reference proteome</keyword>
<protein>
    <submittedName>
        <fullName evidence="3">MIR domain protein</fullName>
    </submittedName>
</protein>